<proteinExistence type="predicted"/>
<reference evidence="2 4" key="1">
    <citation type="journal article" date="2017" name="Nature">
        <title>The sunflower genome provides insights into oil metabolism, flowering and Asterid evolution.</title>
        <authorList>
            <person name="Badouin H."/>
            <person name="Gouzy J."/>
            <person name="Grassa C.J."/>
            <person name="Murat F."/>
            <person name="Staton S.E."/>
            <person name="Cottret L."/>
            <person name="Lelandais-Briere C."/>
            <person name="Owens G.L."/>
            <person name="Carrere S."/>
            <person name="Mayjonade B."/>
            <person name="Legrand L."/>
            <person name="Gill N."/>
            <person name="Kane N.C."/>
            <person name="Bowers J.E."/>
            <person name="Hubner S."/>
            <person name="Bellec A."/>
            <person name="Berard A."/>
            <person name="Berges H."/>
            <person name="Blanchet N."/>
            <person name="Boniface M.C."/>
            <person name="Brunel D."/>
            <person name="Catrice O."/>
            <person name="Chaidir N."/>
            <person name="Claudel C."/>
            <person name="Donnadieu C."/>
            <person name="Faraut T."/>
            <person name="Fievet G."/>
            <person name="Helmstetter N."/>
            <person name="King M."/>
            <person name="Knapp S.J."/>
            <person name="Lai Z."/>
            <person name="Le Paslier M.C."/>
            <person name="Lippi Y."/>
            <person name="Lorenzon L."/>
            <person name="Mandel J.R."/>
            <person name="Marage G."/>
            <person name="Marchand G."/>
            <person name="Marquand E."/>
            <person name="Bret-Mestries E."/>
            <person name="Morien E."/>
            <person name="Nambeesan S."/>
            <person name="Nguyen T."/>
            <person name="Pegot-Espagnet P."/>
            <person name="Pouilly N."/>
            <person name="Raftis F."/>
            <person name="Sallet E."/>
            <person name="Schiex T."/>
            <person name="Thomas J."/>
            <person name="Vandecasteele C."/>
            <person name="Vares D."/>
            <person name="Vear F."/>
            <person name="Vautrin S."/>
            <person name="Crespi M."/>
            <person name="Mangin B."/>
            <person name="Burke J.M."/>
            <person name="Salse J."/>
            <person name="Munos S."/>
            <person name="Vincourt P."/>
            <person name="Rieseberg L.H."/>
            <person name="Langlade N.B."/>
        </authorList>
    </citation>
    <scope>NUCLEOTIDE SEQUENCE [LARGE SCALE GENOMIC DNA]</scope>
    <source>
        <strain evidence="4">cv. SF193</strain>
        <tissue evidence="2">Leaves</tissue>
    </source>
</reference>
<dbReference type="Gramene" id="mRNA:HanXRQr2_Chr02g0066981">
    <property type="protein sequence ID" value="mRNA:HanXRQr2_Chr02g0066981"/>
    <property type="gene ID" value="HanXRQr2_Chr02g0066981"/>
</dbReference>
<gene>
    <name evidence="3" type="ORF">HannXRQ_Chr17g0556341</name>
    <name evidence="2" type="ORF">HanXRQr2_Chr02g0066981</name>
</gene>
<dbReference type="GO" id="GO:0006260">
    <property type="term" value="P:DNA replication"/>
    <property type="evidence" value="ECO:0000318"/>
    <property type="project" value="GO_Central"/>
</dbReference>
<dbReference type="Pfam" id="PF08646">
    <property type="entry name" value="Rep_fac-A_C"/>
    <property type="match status" value="1"/>
</dbReference>
<dbReference type="CDD" id="cd04481">
    <property type="entry name" value="RPA1_DBD_B_like"/>
    <property type="match status" value="1"/>
</dbReference>
<dbReference type="GO" id="GO:0000724">
    <property type="term" value="P:double-strand break repair via homologous recombination"/>
    <property type="evidence" value="ECO:0000318"/>
    <property type="project" value="GO_Central"/>
</dbReference>
<evidence type="ECO:0000313" key="4">
    <source>
        <dbReference type="Proteomes" id="UP000215914"/>
    </source>
</evidence>
<dbReference type="EMBL" id="MNCJ02000317">
    <property type="protein sequence ID" value="KAF5818579.1"/>
    <property type="molecule type" value="Genomic_DNA"/>
</dbReference>
<evidence type="ECO:0000313" key="3">
    <source>
        <dbReference type="EMBL" id="OTF86944.1"/>
    </source>
</evidence>
<dbReference type="GO" id="GO:0003684">
    <property type="term" value="F:damaged DNA binding"/>
    <property type="evidence" value="ECO:0000318"/>
    <property type="project" value="GO_Central"/>
</dbReference>
<dbReference type="SUPFAM" id="SSF50249">
    <property type="entry name" value="Nucleic acid-binding proteins"/>
    <property type="match status" value="2"/>
</dbReference>
<dbReference type="Proteomes" id="UP000215914">
    <property type="component" value="Chromosome 17"/>
</dbReference>
<dbReference type="InParanoid" id="A0A251RSV9"/>
<dbReference type="PANTHER" id="PTHR47165">
    <property type="entry name" value="OS03G0429900 PROTEIN"/>
    <property type="match status" value="1"/>
</dbReference>
<evidence type="ECO:0000259" key="1">
    <source>
        <dbReference type="Pfam" id="PF08646"/>
    </source>
</evidence>
<keyword evidence="4" id="KW-1185">Reference proteome</keyword>
<dbReference type="GO" id="GO:0051321">
    <property type="term" value="P:meiotic cell cycle"/>
    <property type="evidence" value="ECO:0000318"/>
    <property type="project" value="GO_Central"/>
</dbReference>
<reference evidence="3" key="2">
    <citation type="submission" date="2017-02" db="EMBL/GenBank/DDBJ databases">
        <title>Sunflower complete genome.</title>
        <authorList>
            <person name="Langlade N."/>
            <person name="Munos S."/>
        </authorList>
    </citation>
    <scope>NUCLEOTIDE SEQUENCE [LARGE SCALE GENOMIC DNA]</scope>
    <source>
        <tissue evidence="3">Leaves</tissue>
    </source>
</reference>
<dbReference type="OMA" id="VEMFESH"/>
<dbReference type="GO" id="GO:0005662">
    <property type="term" value="C:DNA replication factor A complex"/>
    <property type="evidence" value="ECO:0000318"/>
    <property type="project" value="GO_Central"/>
</dbReference>
<dbReference type="InterPro" id="IPR013955">
    <property type="entry name" value="Rep_factor-A_C"/>
</dbReference>
<dbReference type="GO" id="GO:0043047">
    <property type="term" value="F:single-stranded telomeric DNA binding"/>
    <property type="evidence" value="ECO:0000318"/>
    <property type="project" value="GO_Central"/>
</dbReference>
<organism evidence="3 4">
    <name type="scientific">Helianthus annuus</name>
    <name type="common">Common sunflower</name>
    <dbReference type="NCBI Taxonomy" id="4232"/>
    <lineage>
        <taxon>Eukaryota</taxon>
        <taxon>Viridiplantae</taxon>
        <taxon>Streptophyta</taxon>
        <taxon>Embryophyta</taxon>
        <taxon>Tracheophyta</taxon>
        <taxon>Spermatophyta</taxon>
        <taxon>Magnoliopsida</taxon>
        <taxon>eudicotyledons</taxon>
        <taxon>Gunneridae</taxon>
        <taxon>Pentapetalae</taxon>
        <taxon>asterids</taxon>
        <taxon>campanulids</taxon>
        <taxon>Asterales</taxon>
        <taxon>Asteraceae</taxon>
        <taxon>Asteroideae</taxon>
        <taxon>Heliantheae alliance</taxon>
        <taxon>Heliantheae</taxon>
        <taxon>Helianthus</taxon>
    </lineage>
</organism>
<dbReference type="AlphaFoldDB" id="A0A251RSV9"/>
<dbReference type="GO" id="GO:0006289">
    <property type="term" value="P:nucleotide-excision repair"/>
    <property type="evidence" value="ECO:0000318"/>
    <property type="project" value="GO_Central"/>
</dbReference>
<dbReference type="InterPro" id="IPR012340">
    <property type="entry name" value="NA-bd_OB-fold"/>
</dbReference>
<dbReference type="PANTHER" id="PTHR47165:SF4">
    <property type="entry name" value="OS03G0429900 PROTEIN"/>
    <property type="match status" value="1"/>
</dbReference>
<reference evidence="2" key="3">
    <citation type="submission" date="2020-06" db="EMBL/GenBank/DDBJ databases">
        <title>Helianthus annuus Genome sequencing and assembly Release 2.</title>
        <authorList>
            <person name="Gouzy J."/>
            <person name="Langlade N."/>
            <person name="Munos S."/>
        </authorList>
    </citation>
    <scope>NUCLEOTIDE SEQUENCE</scope>
    <source>
        <tissue evidence="2">Leaves</tissue>
    </source>
</reference>
<evidence type="ECO:0000313" key="2">
    <source>
        <dbReference type="EMBL" id="KAF5818579.1"/>
    </source>
</evidence>
<dbReference type="Gene3D" id="2.40.50.140">
    <property type="entry name" value="Nucleic acid-binding proteins"/>
    <property type="match status" value="2"/>
</dbReference>
<dbReference type="GO" id="GO:0007004">
    <property type="term" value="P:telomere maintenance via telomerase"/>
    <property type="evidence" value="ECO:0000318"/>
    <property type="project" value="GO_Central"/>
</dbReference>
<sequence length="253" mass="28527">MIDGIHKMVVETLANGKLSKRINLKLQDLNGHFLDVTLWDAYAEQMATFQAKNADRAGVVIILQFAKVKTYGDSISVSNCYEVARLFIDEDIDDVASFKKSWSSKPLSETYSSLRGIGSFISGSLDDEFLKDHPFTFISDVSLITEITKVIILATVVGVKADMEWYYTGCKKCNCKVFPKVILNETGDVEEKKVYECQSEICKDQEITAVPRYKIPIKVMDITGTMSLTMFEREAYKVIKKSCYDLVESVLDV</sequence>
<feature type="domain" description="Replication factor A C-terminal" evidence="1">
    <location>
        <begin position="153"/>
        <end position="247"/>
    </location>
</feature>
<protein>
    <submittedName>
        <fullName evidence="2">Nucleic acid-binding, replication factor A</fullName>
    </submittedName>
    <submittedName>
        <fullName evidence="3">Putative nucleic acid-binding, OB-fold protein</fullName>
    </submittedName>
</protein>
<accession>A0A251RSV9</accession>
<dbReference type="EMBL" id="CM007906">
    <property type="protein sequence ID" value="OTF86944.1"/>
    <property type="molecule type" value="Genomic_DNA"/>
</dbReference>
<name>A0A251RSV9_HELAN</name>